<name>A0ABT9D7Z8_9CELL</name>
<keyword evidence="2 4" id="KW-0808">Transferase</keyword>
<evidence type="ECO:0000313" key="7">
    <source>
        <dbReference type="Proteomes" id="UP001232536"/>
    </source>
</evidence>
<evidence type="ECO:0000256" key="5">
    <source>
        <dbReference type="PROSITE-ProRule" id="PRU10015"/>
    </source>
</evidence>
<reference evidence="6 7" key="1">
    <citation type="submission" date="2023-07" db="EMBL/GenBank/DDBJ databases">
        <title>Description of novel actinomycetes strains, isolated from tidal flat sediment.</title>
        <authorList>
            <person name="Lu C."/>
        </authorList>
    </citation>
    <scope>NUCLEOTIDE SEQUENCE [LARGE SCALE GENOMIC DNA]</scope>
    <source>
        <strain evidence="6 7">SYSU T00b441</strain>
    </source>
</reference>
<evidence type="ECO:0000256" key="1">
    <source>
        <dbReference type="ARBA" id="ARBA00022603"/>
    </source>
</evidence>
<dbReference type="PROSITE" id="PS01230">
    <property type="entry name" value="TRMA_1"/>
    <property type="match status" value="1"/>
</dbReference>
<dbReference type="EMBL" id="JAUQYP010000001">
    <property type="protein sequence ID" value="MDO8107000.1"/>
    <property type="molecule type" value="Genomic_DNA"/>
</dbReference>
<protein>
    <submittedName>
        <fullName evidence="6">23S rRNA (Uracil(747)-C(5))-methyltransferase RlmC</fullName>
    </submittedName>
</protein>
<feature type="binding site" evidence="4">
    <location>
        <position position="236"/>
    </location>
    <ligand>
        <name>S-adenosyl-L-methionine</name>
        <dbReference type="ChEBI" id="CHEBI:59789"/>
    </ligand>
</feature>
<feature type="active site" evidence="5">
    <location>
        <position position="329"/>
    </location>
</feature>
<keyword evidence="7" id="KW-1185">Reference proteome</keyword>
<feature type="binding site" evidence="4">
    <location>
        <position position="257"/>
    </location>
    <ligand>
        <name>S-adenosyl-L-methionine</name>
        <dbReference type="ChEBI" id="CHEBI:59789"/>
    </ligand>
</feature>
<evidence type="ECO:0000313" key="6">
    <source>
        <dbReference type="EMBL" id="MDO8107000.1"/>
    </source>
</evidence>
<evidence type="ECO:0000256" key="3">
    <source>
        <dbReference type="ARBA" id="ARBA00022691"/>
    </source>
</evidence>
<dbReference type="Pfam" id="PF05958">
    <property type="entry name" value="tRNA_U5-meth_tr"/>
    <property type="match status" value="1"/>
</dbReference>
<dbReference type="PANTHER" id="PTHR11061">
    <property type="entry name" value="RNA M5U METHYLTRANSFERASE"/>
    <property type="match status" value="1"/>
</dbReference>
<dbReference type="InterPro" id="IPR030390">
    <property type="entry name" value="MeTrfase_TrmA_AS"/>
</dbReference>
<gene>
    <name evidence="6" type="primary">rlmC</name>
    <name evidence="6" type="ORF">Q6348_07285</name>
</gene>
<dbReference type="Gene3D" id="3.40.50.150">
    <property type="entry name" value="Vaccinia Virus protein VP39"/>
    <property type="match status" value="1"/>
</dbReference>
<dbReference type="SUPFAM" id="SSF53335">
    <property type="entry name" value="S-adenosyl-L-methionine-dependent methyltransferases"/>
    <property type="match status" value="1"/>
</dbReference>
<dbReference type="RefSeq" id="WP_304600637.1">
    <property type="nucleotide sequence ID" value="NZ_JAUQYP010000001.1"/>
</dbReference>
<organism evidence="6 7">
    <name type="scientific">Actinotalea lenta</name>
    <dbReference type="NCBI Taxonomy" id="3064654"/>
    <lineage>
        <taxon>Bacteria</taxon>
        <taxon>Bacillati</taxon>
        <taxon>Actinomycetota</taxon>
        <taxon>Actinomycetes</taxon>
        <taxon>Micrococcales</taxon>
        <taxon>Cellulomonadaceae</taxon>
        <taxon>Actinotalea</taxon>
    </lineage>
</organism>
<comment type="similarity">
    <text evidence="4">Belongs to the class I-like SAM-binding methyltransferase superfamily. RNA M5U methyltransferase family.</text>
</comment>
<keyword evidence="3 4" id="KW-0949">S-adenosyl-L-methionine</keyword>
<evidence type="ECO:0000256" key="2">
    <source>
        <dbReference type="ARBA" id="ARBA00022679"/>
    </source>
</evidence>
<evidence type="ECO:0000256" key="4">
    <source>
        <dbReference type="PROSITE-ProRule" id="PRU01024"/>
    </source>
</evidence>
<dbReference type="PROSITE" id="PS51687">
    <property type="entry name" value="SAM_MT_RNA_M5U"/>
    <property type="match status" value="1"/>
</dbReference>
<dbReference type="CDD" id="cd02440">
    <property type="entry name" value="AdoMet_MTases"/>
    <property type="match status" value="1"/>
</dbReference>
<keyword evidence="1 4" id="KW-0489">Methyltransferase</keyword>
<sequence length="373" mass="40528">MRCDYYDAALCRSCTLLRVDYPDQLSGKQARARAAIGDHPGLVWEPAVASAEHGFRNKAKMVVAGTVDEPTLGILDATGHGTDLRRCPLHTPGIVAALPTLAAFVARAGLTPYDVTTRRGELKYVLVTEGDGLMVRFVLRSTEALARVRKHLPWLLQELEPAVVSANIQPLHKAVLEGDVEIPLVGEQLAMPVGDVVLHLQPRSFFQTNTTVAAALYSDARAWTRDLPARTAWDLFCGVGGFALHIAHPGREVVGVELSEEAVASAARSRDGSGTEVDVRFVAGDALAFARDAERAPDLVVVNPPRRGITELAGWLEASRVRHVLYSSCNVDSLAQDLNAMPSLVPRRARVFDMFPHTAHHEVLVLLERAVRA</sequence>
<proteinExistence type="inferred from homology"/>
<accession>A0ABT9D7Z8</accession>
<feature type="binding site" evidence="4">
    <location>
        <position position="207"/>
    </location>
    <ligand>
        <name>S-adenosyl-L-methionine</name>
        <dbReference type="ChEBI" id="CHEBI:59789"/>
    </ligand>
</feature>
<dbReference type="PANTHER" id="PTHR11061:SF30">
    <property type="entry name" value="TRNA (URACIL(54)-C(5))-METHYLTRANSFERASE"/>
    <property type="match status" value="1"/>
</dbReference>
<feature type="active site" description="Nucleophile" evidence="4">
    <location>
        <position position="329"/>
    </location>
</feature>
<feature type="binding site" evidence="4">
    <location>
        <position position="303"/>
    </location>
    <ligand>
        <name>S-adenosyl-L-methionine</name>
        <dbReference type="ChEBI" id="CHEBI:59789"/>
    </ligand>
</feature>
<dbReference type="Gene3D" id="2.40.50.1070">
    <property type="match status" value="1"/>
</dbReference>
<dbReference type="NCBIfam" id="NF002909">
    <property type="entry name" value="PRK03522.2-1"/>
    <property type="match status" value="1"/>
</dbReference>
<comment type="caution">
    <text evidence="6">The sequence shown here is derived from an EMBL/GenBank/DDBJ whole genome shotgun (WGS) entry which is preliminary data.</text>
</comment>
<dbReference type="InterPro" id="IPR010280">
    <property type="entry name" value="U5_MeTrfase_fam"/>
</dbReference>
<dbReference type="InterPro" id="IPR029063">
    <property type="entry name" value="SAM-dependent_MTases_sf"/>
</dbReference>
<dbReference type="Proteomes" id="UP001232536">
    <property type="component" value="Unassembled WGS sequence"/>
</dbReference>